<sequence>MLRIILMIFRTTFGCLCLYICDPAEERKIKNKAITTIYNTTEHNLHTHTNKQTQDHQGFIYLSVLKMALFSMFLGCFLDSSPRLAVEGDEKLVASTPHSLEKLYSESESESESESFSDQDVKREDITNMISNNSKGAHIVVSYFPIGSRLSCI</sequence>
<protein>
    <submittedName>
        <fullName evidence="3">Uncharacterized protein</fullName>
    </submittedName>
</protein>
<dbReference type="EMBL" id="CP093343">
    <property type="protein sequence ID" value="WOG85328.1"/>
    <property type="molecule type" value="Genomic_DNA"/>
</dbReference>
<dbReference type="AlphaFoldDB" id="A0A166IWH0"/>
<reference evidence="3" key="1">
    <citation type="journal article" date="2016" name="Nat. Genet.">
        <title>A high-quality carrot genome assembly provides new insights into carotenoid accumulation and asterid genome evolution.</title>
        <authorList>
            <person name="Iorizzo M."/>
            <person name="Ellison S."/>
            <person name="Senalik D."/>
            <person name="Zeng P."/>
            <person name="Satapoomin P."/>
            <person name="Huang J."/>
            <person name="Bowman M."/>
            <person name="Iovene M."/>
            <person name="Sanseverino W."/>
            <person name="Cavagnaro P."/>
            <person name="Yildiz M."/>
            <person name="Macko-Podgorni A."/>
            <person name="Moranska E."/>
            <person name="Grzebelus E."/>
            <person name="Grzebelus D."/>
            <person name="Ashrafi H."/>
            <person name="Zheng Z."/>
            <person name="Cheng S."/>
            <person name="Spooner D."/>
            <person name="Van Deynze A."/>
            <person name="Simon P."/>
        </authorList>
    </citation>
    <scope>NUCLEOTIDE SEQUENCE</scope>
    <source>
        <tissue evidence="3">Leaf</tissue>
    </source>
</reference>
<dbReference type="Gramene" id="KZN11566">
    <property type="protein sequence ID" value="KZN11566"/>
    <property type="gene ID" value="DCAR_004222"/>
</dbReference>
<feature type="chain" id="PRO_5043859289" evidence="2">
    <location>
        <begin position="18"/>
        <end position="153"/>
    </location>
</feature>
<feature type="region of interest" description="Disordered" evidence="1">
    <location>
        <begin position="103"/>
        <end position="122"/>
    </location>
</feature>
<feature type="signal peptide" evidence="2">
    <location>
        <begin position="1"/>
        <end position="17"/>
    </location>
</feature>
<evidence type="ECO:0000256" key="1">
    <source>
        <dbReference type="SAM" id="MobiDB-lite"/>
    </source>
</evidence>
<keyword evidence="2" id="KW-0732">Signal</keyword>
<evidence type="ECO:0000256" key="2">
    <source>
        <dbReference type="SAM" id="SignalP"/>
    </source>
</evidence>
<keyword evidence="4" id="KW-1185">Reference proteome</keyword>
<proteinExistence type="predicted"/>
<accession>A0A166IWH0</accession>
<feature type="compositionally biased region" description="Acidic residues" evidence="1">
    <location>
        <begin position="107"/>
        <end position="117"/>
    </location>
</feature>
<gene>
    <name evidence="3" type="ORF">DCAR_0104516</name>
</gene>
<evidence type="ECO:0000313" key="3">
    <source>
        <dbReference type="EMBL" id="WOG85328.1"/>
    </source>
</evidence>
<reference evidence="3" key="2">
    <citation type="submission" date="2022-03" db="EMBL/GenBank/DDBJ databases">
        <title>Draft title - Genomic analysis of global carrot germplasm unveils the trajectory of domestication and the origin of high carotenoid orange carrot.</title>
        <authorList>
            <person name="Iorizzo M."/>
            <person name="Ellison S."/>
            <person name="Senalik D."/>
            <person name="Macko-Podgorni A."/>
            <person name="Grzebelus D."/>
            <person name="Bostan H."/>
            <person name="Rolling W."/>
            <person name="Curaba J."/>
            <person name="Simon P."/>
        </authorList>
    </citation>
    <scope>NUCLEOTIDE SEQUENCE</scope>
    <source>
        <tissue evidence="3">Leaf</tissue>
    </source>
</reference>
<name>A0A166IWH0_DAUCS</name>
<organism evidence="3 4">
    <name type="scientific">Daucus carota subsp. sativus</name>
    <name type="common">Carrot</name>
    <dbReference type="NCBI Taxonomy" id="79200"/>
    <lineage>
        <taxon>Eukaryota</taxon>
        <taxon>Viridiplantae</taxon>
        <taxon>Streptophyta</taxon>
        <taxon>Embryophyta</taxon>
        <taxon>Tracheophyta</taxon>
        <taxon>Spermatophyta</taxon>
        <taxon>Magnoliopsida</taxon>
        <taxon>eudicotyledons</taxon>
        <taxon>Gunneridae</taxon>
        <taxon>Pentapetalae</taxon>
        <taxon>asterids</taxon>
        <taxon>campanulids</taxon>
        <taxon>Apiales</taxon>
        <taxon>Apiaceae</taxon>
        <taxon>Apioideae</taxon>
        <taxon>Scandiceae</taxon>
        <taxon>Daucinae</taxon>
        <taxon>Daucus</taxon>
        <taxon>Daucus sect. Daucus</taxon>
    </lineage>
</organism>
<dbReference type="Proteomes" id="UP000077755">
    <property type="component" value="Chromosome 1"/>
</dbReference>
<evidence type="ECO:0000313" key="4">
    <source>
        <dbReference type="Proteomes" id="UP000077755"/>
    </source>
</evidence>